<reference evidence="2 3" key="1">
    <citation type="submission" date="2014-06" db="EMBL/GenBank/DDBJ databases">
        <title>The Genome of the Aflatoxigenic Filamentous Fungus Aspergillus nomius.</title>
        <authorList>
            <person name="Moore M.G."/>
            <person name="Shannon B.M."/>
            <person name="Brian M.M."/>
        </authorList>
    </citation>
    <scope>NUCLEOTIDE SEQUENCE [LARGE SCALE GENOMIC DNA]</scope>
    <source>
        <strain evidence="2 3">NRRL 13137</strain>
    </source>
</reference>
<dbReference type="GeneID" id="26811305"/>
<evidence type="ECO:0000313" key="3">
    <source>
        <dbReference type="Proteomes" id="UP000037505"/>
    </source>
</evidence>
<keyword evidence="3" id="KW-1185">Reference proteome</keyword>
<gene>
    <name evidence="2" type="ORF">ANOM_009501</name>
</gene>
<dbReference type="AlphaFoldDB" id="A0A0L1IY42"/>
<name>A0A0L1IY42_ASPN3</name>
<accession>A0A0L1IY42</accession>
<comment type="caution">
    <text evidence="2">The sequence shown here is derived from an EMBL/GenBank/DDBJ whole genome shotgun (WGS) entry which is preliminary data.</text>
</comment>
<feature type="compositionally biased region" description="Polar residues" evidence="1">
    <location>
        <begin position="24"/>
        <end position="33"/>
    </location>
</feature>
<sequence>MGFPVQNDSKGERTEEESTELGMTVTSGSETSQSVSASAGFSGWGFSAEFSGSTETRTFNTLETSTIKRVTDTYTCPPESAIFVYKRRYKLWCTAWIFYEEKNAWLESDRGKFEGEFVNEITANQELISPIDLTAYRKITNNPPSGLVIPTTGFNVDGRGIFWTLYVAILAQQYPCVQP</sequence>
<feature type="region of interest" description="Disordered" evidence="1">
    <location>
        <begin position="1"/>
        <end position="34"/>
    </location>
</feature>
<organism evidence="2 3">
    <name type="scientific">Aspergillus nomiae NRRL (strain ATCC 15546 / NRRL 13137 / CBS 260.88 / M93)</name>
    <dbReference type="NCBI Taxonomy" id="1509407"/>
    <lineage>
        <taxon>Eukaryota</taxon>
        <taxon>Fungi</taxon>
        <taxon>Dikarya</taxon>
        <taxon>Ascomycota</taxon>
        <taxon>Pezizomycotina</taxon>
        <taxon>Eurotiomycetes</taxon>
        <taxon>Eurotiomycetidae</taxon>
        <taxon>Eurotiales</taxon>
        <taxon>Aspergillaceae</taxon>
        <taxon>Aspergillus</taxon>
        <taxon>Aspergillus subgen. Circumdati</taxon>
    </lineage>
</organism>
<dbReference type="Proteomes" id="UP000037505">
    <property type="component" value="Unassembled WGS sequence"/>
</dbReference>
<dbReference type="EMBL" id="JNOM01000213">
    <property type="protein sequence ID" value="KNG84340.1"/>
    <property type="molecule type" value="Genomic_DNA"/>
</dbReference>
<evidence type="ECO:0000313" key="2">
    <source>
        <dbReference type="EMBL" id="KNG84340.1"/>
    </source>
</evidence>
<proteinExistence type="predicted"/>
<dbReference type="RefSeq" id="XP_015405263.1">
    <property type="nucleotide sequence ID" value="XM_015554757.1"/>
</dbReference>
<protein>
    <submittedName>
        <fullName evidence="2">Uncharacterized protein</fullName>
    </submittedName>
</protein>
<evidence type="ECO:0000256" key="1">
    <source>
        <dbReference type="SAM" id="MobiDB-lite"/>
    </source>
</evidence>